<accession>A0AAV5KP50</accession>
<reference evidence="2 3" key="1">
    <citation type="journal article" date="2021" name="Commun. Biol.">
        <title>The genome of Shorea leprosula (Dipterocarpaceae) highlights the ecological relevance of drought in aseasonal tropical rainforests.</title>
        <authorList>
            <person name="Ng K.K.S."/>
            <person name="Kobayashi M.J."/>
            <person name="Fawcett J.A."/>
            <person name="Hatakeyama M."/>
            <person name="Paape T."/>
            <person name="Ng C.H."/>
            <person name="Ang C.C."/>
            <person name="Tnah L.H."/>
            <person name="Lee C.T."/>
            <person name="Nishiyama T."/>
            <person name="Sese J."/>
            <person name="O'Brien M.J."/>
            <person name="Copetti D."/>
            <person name="Mohd Noor M.I."/>
            <person name="Ong R.C."/>
            <person name="Putra M."/>
            <person name="Sireger I.Z."/>
            <person name="Indrioko S."/>
            <person name="Kosugi Y."/>
            <person name="Izuno A."/>
            <person name="Isagi Y."/>
            <person name="Lee S.L."/>
            <person name="Shimizu K.K."/>
        </authorList>
    </citation>
    <scope>NUCLEOTIDE SEQUENCE [LARGE SCALE GENOMIC DNA]</scope>
    <source>
        <strain evidence="2">214</strain>
    </source>
</reference>
<protein>
    <submittedName>
        <fullName evidence="2">Uncharacterized protein</fullName>
    </submittedName>
</protein>
<dbReference type="GO" id="GO:0007346">
    <property type="term" value="P:regulation of mitotic cell cycle"/>
    <property type="evidence" value="ECO:0007669"/>
    <property type="project" value="InterPro"/>
</dbReference>
<organism evidence="2 3">
    <name type="scientific">Rubroshorea leprosula</name>
    <dbReference type="NCBI Taxonomy" id="152421"/>
    <lineage>
        <taxon>Eukaryota</taxon>
        <taxon>Viridiplantae</taxon>
        <taxon>Streptophyta</taxon>
        <taxon>Embryophyta</taxon>
        <taxon>Tracheophyta</taxon>
        <taxon>Spermatophyta</taxon>
        <taxon>Magnoliopsida</taxon>
        <taxon>eudicotyledons</taxon>
        <taxon>Gunneridae</taxon>
        <taxon>Pentapetalae</taxon>
        <taxon>rosids</taxon>
        <taxon>malvids</taxon>
        <taxon>Malvales</taxon>
        <taxon>Dipterocarpaceae</taxon>
        <taxon>Rubroshorea</taxon>
    </lineage>
</organism>
<dbReference type="EMBL" id="BPVZ01000071">
    <property type="protein sequence ID" value="GKV26243.1"/>
    <property type="molecule type" value="Genomic_DNA"/>
</dbReference>
<feature type="region of interest" description="Disordered" evidence="1">
    <location>
        <begin position="1"/>
        <end position="72"/>
    </location>
</feature>
<feature type="region of interest" description="Disordered" evidence="1">
    <location>
        <begin position="113"/>
        <end position="172"/>
    </location>
</feature>
<proteinExistence type="predicted"/>
<evidence type="ECO:0000256" key="1">
    <source>
        <dbReference type="SAM" id="MobiDB-lite"/>
    </source>
</evidence>
<gene>
    <name evidence="2" type="ORF">SLEP1_g35587</name>
</gene>
<dbReference type="PANTHER" id="PTHR35125">
    <property type="entry name" value="NEURON NAVIGATOR 1-LIKE-RELATED"/>
    <property type="match status" value="1"/>
</dbReference>
<dbReference type="PANTHER" id="PTHR35125:SF1">
    <property type="entry name" value="PROTEIN PATRONUS 2"/>
    <property type="match status" value="1"/>
</dbReference>
<evidence type="ECO:0000313" key="2">
    <source>
        <dbReference type="EMBL" id="GKV26243.1"/>
    </source>
</evidence>
<sequence length="186" mass="20510">MATSRATQRPLKFQNENSSIQMNKATVSGKTNGSETATKKGGEGLGVRKALNDITNKSSTNQAASSKKKNIRKQEFNVAEEAFLHDHKKCIKAQQQPRTNTFYLDLVLPGHDSVNTAEYPPSEEGKTDSPPFDLIEQEDLFTSEFSDRMEASTQRKSPPYSPIGQDALPSSPVACKSKDVEFVLNQ</sequence>
<feature type="compositionally biased region" description="Polar residues" evidence="1">
    <location>
        <begin position="14"/>
        <end position="36"/>
    </location>
</feature>
<dbReference type="Proteomes" id="UP001054252">
    <property type="component" value="Unassembled WGS sequence"/>
</dbReference>
<dbReference type="InterPro" id="IPR039326">
    <property type="entry name" value="Patronus"/>
</dbReference>
<feature type="compositionally biased region" description="Polar residues" evidence="1">
    <location>
        <begin position="53"/>
        <end position="65"/>
    </location>
</feature>
<evidence type="ECO:0000313" key="3">
    <source>
        <dbReference type="Proteomes" id="UP001054252"/>
    </source>
</evidence>
<comment type="caution">
    <text evidence="2">The sequence shown here is derived from an EMBL/GenBank/DDBJ whole genome shotgun (WGS) entry which is preliminary data.</text>
</comment>
<name>A0AAV5KP50_9ROSI</name>
<dbReference type="AlphaFoldDB" id="A0AAV5KP50"/>
<keyword evidence="3" id="KW-1185">Reference proteome</keyword>